<dbReference type="Proteomes" id="UP000602745">
    <property type="component" value="Unassembled WGS sequence"/>
</dbReference>
<protein>
    <submittedName>
        <fullName evidence="2">ATP-binding protein</fullName>
    </submittedName>
</protein>
<reference evidence="2" key="2">
    <citation type="submission" date="2020-09" db="EMBL/GenBank/DDBJ databases">
        <authorList>
            <person name="Sun Q."/>
            <person name="Sedlacek I."/>
        </authorList>
    </citation>
    <scope>NUCLEOTIDE SEQUENCE</scope>
    <source>
        <strain evidence="2">CCM 7684</strain>
    </source>
</reference>
<dbReference type="GO" id="GO:0005524">
    <property type="term" value="F:ATP binding"/>
    <property type="evidence" value="ECO:0007669"/>
    <property type="project" value="UniProtKB-KW"/>
</dbReference>
<reference evidence="2" key="1">
    <citation type="journal article" date="2014" name="Int. J. Syst. Evol. Microbiol.">
        <title>Complete genome sequence of Corynebacterium casei LMG S-19264T (=DSM 44701T), isolated from a smear-ripened cheese.</title>
        <authorList>
            <consortium name="US DOE Joint Genome Institute (JGI-PGF)"/>
            <person name="Walter F."/>
            <person name="Albersmeier A."/>
            <person name="Kalinowski J."/>
            <person name="Ruckert C."/>
        </authorList>
    </citation>
    <scope>NUCLEOTIDE SEQUENCE</scope>
    <source>
        <strain evidence="2">CCM 7684</strain>
    </source>
</reference>
<feature type="chain" id="PRO_5035234584" evidence="1">
    <location>
        <begin position="28"/>
        <end position="278"/>
    </location>
</feature>
<dbReference type="Pfam" id="PF08904">
    <property type="entry name" value="EipB_like"/>
    <property type="match status" value="1"/>
</dbReference>
<keyword evidence="2" id="KW-0547">Nucleotide-binding</keyword>
<dbReference type="AlphaFoldDB" id="A0A8J2YJ56"/>
<evidence type="ECO:0000256" key="1">
    <source>
        <dbReference type="SAM" id="SignalP"/>
    </source>
</evidence>
<feature type="signal peptide" evidence="1">
    <location>
        <begin position="1"/>
        <end position="27"/>
    </location>
</feature>
<dbReference type="EMBL" id="BMCP01000002">
    <property type="protein sequence ID" value="GGE47283.1"/>
    <property type="molecule type" value="Genomic_DNA"/>
</dbReference>
<gene>
    <name evidence="2" type="ORF">GCM10007276_25540</name>
</gene>
<evidence type="ECO:0000313" key="3">
    <source>
        <dbReference type="Proteomes" id="UP000602745"/>
    </source>
</evidence>
<accession>A0A8J2YJ56</accession>
<name>A0A8J2YJ56_9RHOB</name>
<comment type="caution">
    <text evidence="2">The sequence shown here is derived from an EMBL/GenBank/DDBJ whole genome shotgun (WGS) entry which is preliminary data.</text>
</comment>
<evidence type="ECO:0000313" key="2">
    <source>
        <dbReference type="EMBL" id="GGE47283.1"/>
    </source>
</evidence>
<organism evidence="2 3">
    <name type="scientific">Agaricicola taiwanensis</name>
    <dbReference type="NCBI Taxonomy" id="591372"/>
    <lineage>
        <taxon>Bacteria</taxon>
        <taxon>Pseudomonadati</taxon>
        <taxon>Pseudomonadota</taxon>
        <taxon>Alphaproteobacteria</taxon>
        <taxon>Rhodobacterales</taxon>
        <taxon>Paracoccaceae</taxon>
        <taxon>Agaricicola</taxon>
    </lineage>
</organism>
<sequence>MFSLQGFMRSHLLLVPLALAATLPAFAAEPRLASHRAVYELTLSNAREAGGVREVSGRIAMEAREKNCRDFELTYRQVMRMAPNEGTPNVIDFRSTTQESTDGKTFSFDNKTFVNGEPDSTVTGKGEKTAQHASISLTSPGEREVTLGDATVFPTQHMKLVLDAAHQGRSTISVPVYDGTDPGDVVTDTVAFIGEFREPDPRNEELLAKENLGDQKVWPVSIGYFEKTEVREDQRPKFVYTAELMDNGITPSVTLDYGTFVVEGRLVELELFPLSDCR</sequence>
<keyword evidence="3" id="KW-1185">Reference proteome</keyword>
<keyword evidence="1" id="KW-0732">Signal</keyword>
<dbReference type="InterPro" id="IPR015000">
    <property type="entry name" value="EipB-like"/>
</dbReference>
<keyword evidence="2" id="KW-0067">ATP-binding</keyword>
<proteinExistence type="predicted"/>